<dbReference type="OrthoDB" id="9863at2157"/>
<evidence type="ECO:0000256" key="3">
    <source>
        <dbReference type="ARBA" id="ARBA00022833"/>
    </source>
</evidence>
<evidence type="ECO:0000256" key="2">
    <source>
        <dbReference type="ARBA" id="ARBA00022801"/>
    </source>
</evidence>
<proteinExistence type="inferred from homology"/>
<sequence>MKKINILCSAADAASQNIKNHLLQNAHWEQIETTPDNWKELVSIYDNPKIRILEIEGHHIYEDRIDEKMRSSGFDTDMIIVASKHKSSDGRSVLTAHFTGNPDTADFGGRPKELSVAAPHMLRCILKNMKKRSEGIDYEVNMESTHHGPTELKTPMVYAEIGSSEIQWNDQEAGNIASKAILGAIRDFISPKDDGGYIPVAVGFGGGHYASRQTELILDAEVTFGHNFPDYQLAFVDREMMVQAFDKSRADFAYFDRKSMNAKERERLFSLINELHYILLRESDIREIGRIPWDIFMDIKNRCNELCPDGKFRATDIFISQIERSRHKGGKTYGEIVLCSINYELFQETVKANRKFTEEMLERCAPIYMERNNGTLSNTILGIGEDTKSAMQNVTNECIKILKEHYEIKYIPDENILCIISEKFDPKAAKELGIPPGPMLGELAKGNPVTLEEKTITPEMVHKIKVKRIQLSD</sequence>
<comment type="caution">
    <text evidence="5">The sequence shown here is derived from an EMBL/GenBank/DDBJ whole genome shotgun (WGS) entry which is preliminary data.</text>
</comment>
<protein>
    <recommendedName>
        <fullName evidence="4">D-aminoacyl-tRNA deacylase</fullName>
        <ecNumber evidence="4">3.1.1.96</ecNumber>
    </recommendedName>
</protein>
<evidence type="ECO:0000256" key="4">
    <source>
        <dbReference type="HAMAP-Rule" id="MF_00562"/>
    </source>
</evidence>
<dbReference type="Gene3D" id="3.40.630.50">
    <property type="entry name" value="AF0625-like"/>
    <property type="match status" value="1"/>
</dbReference>
<keyword evidence="1 4" id="KW-0479">Metal-binding</keyword>
<dbReference type="GO" id="GO:0051499">
    <property type="term" value="F:D-aminoacyl-tRNA deacylase activity"/>
    <property type="evidence" value="ECO:0007669"/>
    <property type="project" value="UniProtKB-UniRule"/>
</dbReference>
<evidence type="ECO:0000256" key="1">
    <source>
        <dbReference type="ARBA" id="ARBA00022723"/>
    </source>
</evidence>
<evidence type="ECO:0000313" key="6">
    <source>
        <dbReference type="Proteomes" id="UP000199259"/>
    </source>
</evidence>
<dbReference type="PANTHER" id="PTHR34667:SF1">
    <property type="entry name" value="D-AMINOACYL-TRNA DEACYLASE"/>
    <property type="match status" value="1"/>
</dbReference>
<dbReference type="EC" id="3.1.1.96" evidence="4"/>
<comment type="cofactor">
    <cofactor evidence="4">
        <name>Zn(2+)</name>
        <dbReference type="ChEBI" id="CHEBI:29105"/>
    </cofactor>
    <text evidence="4">Binds 2 Zn(2+) ions per subunit.</text>
</comment>
<organism evidence="5 6">
    <name type="scientific">Methanolobus vulcani</name>
    <dbReference type="NCBI Taxonomy" id="38026"/>
    <lineage>
        <taxon>Archaea</taxon>
        <taxon>Methanobacteriati</taxon>
        <taxon>Methanobacteriota</taxon>
        <taxon>Stenosarchaea group</taxon>
        <taxon>Methanomicrobia</taxon>
        <taxon>Methanosarcinales</taxon>
        <taxon>Methanosarcinaceae</taxon>
        <taxon>Methanolobus</taxon>
    </lineage>
</organism>
<dbReference type="Proteomes" id="UP000199259">
    <property type="component" value="Unassembled WGS sequence"/>
</dbReference>
<name>A0A7Z7FFI9_9EURY</name>
<dbReference type="GO" id="GO:0019478">
    <property type="term" value="P:D-amino acid catabolic process"/>
    <property type="evidence" value="ECO:0007669"/>
    <property type="project" value="UniProtKB-UniRule"/>
</dbReference>
<keyword evidence="2 4" id="KW-0378">Hydrolase</keyword>
<keyword evidence="3 4" id="KW-0862">Zinc</keyword>
<dbReference type="Pfam" id="PF04414">
    <property type="entry name" value="tRNA_deacylase"/>
    <property type="match status" value="1"/>
</dbReference>
<dbReference type="InterPro" id="IPR007508">
    <property type="entry name" value="DtdA"/>
</dbReference>
<evidence type="ECO:0000313" key="5">
    <source>
        <dbReference type="EMBL" id="SDG30263.1"/>
    </source>
</evidence>
<comment type="similarity">
    <text evidence="4">Belongs to the DtdA deacylase family.</text>
</comment>
<dbReference type="SUPFAM" id="SSF142535">
    <property type="entry name" value="AF0625-like"/>
    <property type="match status" value="1"/>
</dbReference>
<dbReference type="InterPro" id="IPR018033">
    <property type="entry name" value="Deacylase_DtdA_archaea"/>
</dbReference>
<reference evidence="5 6" key="1">
    <citation type="submission" date="2016-10" db="EMBL/GenBank/DDBJ databases">
        <authorList>
            <person name="Varghese N."/>
            <person name="Submissions S."/>
        </authorList>
    </citation>
    <scope>NUCLEOTIDE SEQUENCE [LARGE SCALE GENOMIC DNA]</scope>
    <source>
        <strain evidence="5 6">PL 12/M</strain>
    </source>
</reference>
<dbReference type="Gene3D" id="3.40.50.10700">
    <property type="entry name" value="AF0625-like"/>
    <property type="match status" value="1"/>
</dbReference>
<gene>
    <name evidence="4" type="primary">dtdA</name>
    <name evidence="5" type="ORF">SAMN04488589_2653</name>
</gene>
<dbReference type="GO" id="GO:0008270">
    <property type="term" value="F:zinc ion binding"/>
    <property type="evidence" value="ECO:0007669"/>
    <property type="project" value="UniProtKB-UniRule"/>
</dbReference>
<dbReference type="AlphaFoldDB" id="A0A7Z7FFI9"/>
<comment type="catalytic activity">
    <reaction evidence="4">
        <text>a D-aminoacyl-tRNA + H2O = a tRNA + a D-alpha-amino acid + H(+)</text>
        <dbReference type="Rhea" id="RHEA:13953"/>
        <dbReference type="Rhea" id="RHEA-COMP:10123"/>
        <dbReference type="Rhea" id="RHEA-COMP:10124"/>
        <dbReference type="ChEBI" id="CHEBI:15377"/>
        <dbReference type="ChEBI" id="CHEBI:15378"/>
        <dbReference type="ChEBI" id="CHEBI:59871"/>
        <dbReference type="ChEBI" id="CHEBI:78442"/>
        <dbReference type="ChEBI" id="CHEBI:79333"/>
        <dbReference type="EC" id="3.1.1.96"/>
    </reaction>
</comment>
<dbReference type="HAMAP" id="MF_00562">
    <property type="entry name" value="Deacylase_DtdA"/>
    <property type="match status" value="1"/>
</dbReference>
<comment type="catalytic activity">
    <reaction evidence="4">
        <text>glycyl-tRNA(Ala) + H2O = tRNA(Ala) + glycine + H(+)</text>
        <dbReference type="Rhea" id="RHEA:53744"/>
        <dbReference type="Rhea" id="RHEA-COMP:9657"/>
        <dbReference type="Rhea" id="RHEA-COMP:13640"/>
        <dbReference type="ChEBI" id="CHEBI:15377"/>
        <dbReference type="ChEBI" id="CHEBI:15378"/>
        <dbReference type="ChEBI" id="CHEBI:57305"/>
        <dbReference type="ChEBI" id="CHEBI:78442"/>
        <dbReference type="ChEBI" id="CHEBI:78522"/>
        <dbReference type="EC" id="3.1.1.96"/>
    </reaction>
</comment>
<dbReference type="RefSeq" id="WP_091710923.1">
    <property type="nucleotide sequence ID" value="NZ_FNCA01000011.1"/>
</dbReference>
<dbReference type="EMBL" id="FNCA01000011">
    <property type="protein sequence ID" value="SDG30263.1"/>
    <property type="molecule type" value="Genomic_DNA"/>
</dbReference>
<comment type="function">
    <text evidence="4">D-aminoacyl-tRNA deacylase with broad substrate specificity. By recycling D-aminoacyl-tRNA to D-amino acids and free tRNA molecules, this enzyme counteracts the toxicity associated with the formation of D-aminoacyl-tRNA entities in vivo.</text>
</comment>
<accession>A0A7Z7FFI9</accession>
<keyword evidence="6" id="KW-1185">Reference proteome</keyword>
<comment type="subunit">
    <text evidence="4">Monomer.</text>
</comment>
<dbReference type="PANTHER" id="PTHR34667">
    <property type="entry name" value="D-AMINOACYL-TRNA DEACYLASE"/>
    <property type="match status" value="1"/>
</dbReference>